<dbReference type="EMBL" id="JARGCK010000061">
    <property type="protein sequence ID" value="MDK9867288.1"/>
    <property type="molecule type" value="Genomic_DNA"/>
</dbReference>
<organism evidence="1 2">
    <name type="scientific">Staphylococcus equorum</name>
    <dbReference type="NCBI Taxonomy" id="246432"/>
    <lineage>
        <taxon>Bacteria</taxon>
        <taxon>Bacillati</taxon>
        <taxon>Bacillota</taxon>
        <taxon>Bacilli</taxon>
        <taxon>Bacillales</taxon>
        <taxon>Staphylococcaceae</taxon>
        <taxon>Staphylococcus</taxon>
    </lineage>
</organism>
<dbReference type="Pfam" id="PF07751">
    <property type="entry name" value="Abi_2"/>
    <property type="match status" value="1"/>
</dbReference>
<reference evidence="1" key="1">
    <citation type="journal article" date="2023" name="Int. J. Mol. Sci.">
        <title>Antibiotic Resistance/Susceptibility Profiles of Staphylococcus equorum Strains from Cheese, and Genome Analysis for Antibiotic Resistance Genes.</title>
        <authorList>
            <person name="Vazquez L."/>
            <person name="Srednik M.E."/>
            <person name="Rodriguez J."/>
            <person name="Florez A.B."/>
            <person name="Mayo B."/>
        </authorList>
    </citation>
    <scope>NUCLEOTIDE SEQUENCE</scope>
    <source>
        <strain evidence="1">5A3I</strain>
    </source>
</reference>
<protein>
    <submittedName>
        <fullName evidence="1">Abi family protein</fullName>
    </submittedName>
</protein>
<dbReference type="InterPro" id="IPR011664">
    <property type="entry name" value="Abi_system_AbiD/AbiF-like"/>
</dbReference>
<dbReference type="Proteomes" id="UP001174037">
    <property type="component" value="Unassembled WGS sequence"/>
</dbReference>
<dbReference type="AlphaFoldDB" id="A0AAW7AMG8"/>
<name>A0AAW7AMG8_9STAP</name>
<accession>A0AAW7AMG8</accession>
<sequence length="316" mass="37391">MDKPFKTYDTLIRSLRKRNMIINNGSEAKRILERENYYSVINGYKDLFLDRDSLGNLYKPERYKKGTSFKEVYYLFELDRKLRNLILPEIIKFESTMKAKVGHFFHKEFPEKNSFLDFGNYTQKTRKASEILKTIAILSNSISRQKNNPVSHYIKNYQHVPLWVLVNYLTFGNISKLYNVCSDKVRLNIAKEISKNYMREYNLRGKQVSPEMLDEVLGSMVMFRNVCAHDERLFTYKSKLKAVALEKILNKSKIGNGDLFSTIVLLKLFLKRSDYRRLLKSLQDLLNDYSNKFTTIKIDEIKNIIGYDKQWIESNK</sequence>
<proteinExistence type="predicted"/>
<dbReference type="RefSeq" id="WP_002511784.1">
    <property type="nucleotide sequence ID" value="NZ_JARGCK010000061.1"/>
</dbReference>
<comment type="caution">
    <text evidence="1">The sequence shown here is derived from an EMBL/GenBank/DDBJ whole genome shotgun (WGS) entry which is preliminary data.</text>
</comment>
<evidence type="ECO:0000313" key="1">
    <source>
        <dbReference type="EMBL" id="MDK9867288.1"/>
    </source>
</evidence>
<evidence type="ECO:0000313" key="2">
    <source>
        <dbReference type="Proteomes" id="UP001174037"/>
    </source>
</evidence>
<gene>
    <name evidence="1" type="ORF">P1A27_15310</name>
</gene>
<reference evidence="1" key="2">
    <citation type="submission" date="2023-03" db="EMBL/GenBank/DDBJ databases">
        <authorList>
            <person name="Vazquez L."/>
            <person name="Rodriguez J."/>
            <person name="Mayo B."/>
            <person name="Florez A.B."/>
        </authorList>
    </citation>
    <scope>NUCLEOTIDE SEQUENCE</scope>
    <source>
        <strain evidence="1">5A3I</strain>
    </source>
</reference>